<dbReference type="EMBL" id="KY092481">
    <property type="protein sequence ID" value="APD18590.1"/>
    <property type="molecule type" value="Genomic_DNA"/>
</dbReference>
<name>A0A1J0MCM1_9CAUD</name>
<evidence type="ECO:0000313" key="2">
    <source>
        <dbReference type="Proteomes" id="UP000221186"/>
    </source>
</evidence>
<sequence length="73" mass="7765">MPRTPDQRRPVTLPVTLTVAGCSATVGTITVDDGEQIGPQLAGFLDDLAAAYRATTFRPHDDEHQEVSPDGTS</sequence>
<organism evidence="1 2">
    <name type="scientific">Streptomyces phage PapayaSalad</name>
    <dbReference type="NCBI Taxonomy" id="1920310"/>
    <lineage>
        <taxon>Viruses</taxon>
        <taxon>Duplodnaviria</taxon>
        <taxon>Heunggongvirae</taxon>
        <taxon>Uroviricota</taxon>
        <taxon>Caudoviricetes</taxon>
        <taxon>Austintatiousvirus</taxon>
        <taxon>Austintatiousvirus papayasalad</taxon>
    </lineage>
</organism>
<evidence type="ECO:0008006" key="3">
    <source>
        <dbReference type="Google" id="ProtNLM"/>
    </source>
</evidence>
<dbReference type="PROSITE" id="PS51257">
    <property type="entry name" value="PROKAR_LIPOPROTEIN"/>
    <property type="match status" value="1"/>
</dbReference>
<protein>
    <recommendedName>
        <fullName evidence="3">Lipoprotein</fullName>
    </recommendedName>
</protein>
<accession>A0A1J0MCM1</accession>
<dbReference type="Proteomes" id="UP000221186">
    <property type="component" value="Segment"/>
</dbReference>
<keyword evidence="2" id="KW-1185">Reference proteome</keyword>
<reference evidence="1 2" key="1">
    <citation type="submission" date="2016-11" db="EMBL/GenBank/DDBJ databases">
        <authorList>
            <person name="Sivoravong A.B."/>
            <person name="Van De Walle M.R."/>
            <person name="Watson A.I."/>
            <person name="Nayek S."/>
            <person name="Bhuiyan S."/>
            <person name="Bonilla J.A."/>
            <person name="Hughes L.E."/>
            <person name="Garlena R.A."/>
            <person name="Russell D.A."/>
            <person name="Pope W.H."/>
            <person name="Jacobs-Sera D."/>
            <person name="Hendrix R.W."/>
            <person name="Hatfull G.F."/>
        </authorList>
    </citation>
    <scope>NUCLEOTIDE SEQUENCE [LARGE SCALE GENOMIC DNA]</scope>
</reference>
<evidence type="ECO:0000313" key="1">
    <source>
        <dbReference type="EMBL" id="APD18590.1"/>
    </source>
</evidence>
<proteinExistence type="predicted"/>
<gene>
    <name evidence="1" type="ORF">SEA_PAPAYASALAD_2</name>
</gene>